<reference evidence="1" key="1">
    <citation type="submission" date="2023-06" db="EMBL/GenBank/DDBJ databases">
        <title>Gordonia sp. nov. and Pseudochrobactrum sp. nov., two species isolated from the burying beetle Nicrophorus vespilloides.</title>
        <authorList>
            <person name="Poehlein A."/>
            <person name="Guzman J."/>
            <person name="Daniel R."/>
            <person name="Vilcinskas A."/>
        </authorList>
    </citation>
    <scope>NUCLEOTIDE SEQUENCE</scope>
    <source>
        <strain evidence="1">MP11Mi</strain>
    </source>
</reference>
<protein>
    <submittedName>
        <fullName evidence="1">Uncharacterized protein</fullName>
    </submittedName>
</protein>
<name>A0AA97GSU6_9ACTN</name>
<dbReference type="RefSeq" id="WP_420040823.1">
    <property type="nucleotide sequence ID" value="NZ_CP128986.1"/>
</dbReference>
<evidence type="ECO:0000313" key="1">
    <source>
        <dbReference type="EMBL" id="WOC11513.1"/>
    </source>
</evidence>
<dbReference type="AlphaFoldDB" id="A0AA97GSU6"/>
<accession>A0AA97GSU6</accession>
<proteinExistence type="predicted"/>
<sequence>MAGFGITPARIAQIAADWREFGGGIVETQLADPPASSTSHTVRATAIASVKAKTVSAADGLRLVALADALARFNALTQESDAASADAIGDATRDNVR</sequence>
<organism evidence="1">
    <name type="scientific">Gordonia sp. MP11Mi</name>
    <dbReference type="NCBI Taxonomy" id="3022769"/>
    <lineage>
        <taxon>Bacteria</taxon>
        <taxon>Bacillati</taxon>
        <taxon>Actinomycetota</taxon>
        <taxon>Actinomycetes</taxon>
        <taxon>Mycobacteriales</taxon>
        <taxon>Gordoniaceae</taxon>
        <taxon>Gordonia</taxon>
    </lineage>
</organism>
<dbReference type="EMBL" id="CP128986">
    <property type="protein sequence ID" value="WOC11513.1"/>
    <property type="molecule type" value="Genomic_DNA"/>
</dbReference>
<gene>
    <name evidence="1" type="ORF">MP11Mi_05850</name>
</gene>